<dbReference type="InterPro" id="IPR015590">
    <property type="entry name" value="Aldehyde_DH_dom"/>
</dbReference>
<feature type="domain" description="Aldehyde dehydrogenase" evidence="7">
    <location>
        <begin position="14"/>
        <end position="475"/>
    </location>
</feature>
<gene>
    <name evidence="8" type="ORF">H2200_001935</name>
</gene>
<dbReference type="InterPro" id="IPR029510">
    <property type="entry name" value="Ald_DH_CS_GLU"/>
</dbReference>
<reference evidence="8" key="1">
    <citation type="submission" date="2022-10" db="EMBL/GenBank/DDBJ databases">
        <title>Culturing micro-colonial fungi from biological soil crusts in the Mojave desert and describing Neophaeococcomyces mojavensis, and introducing the new genera and species Taxawa tesnikishii.</title>
        <authorList>
            <person name="Kurbessoian T."/>
            <person name="Stajich J.E."/>
        </authorList>
    </citation>
    <scope>NUCLEOTIDE SEQUENCE</scope>
    <source>
        <strain evidence="8">TK_41</strain>
    </source>
</reference>
<sequence length="485" mass="51582">MDFHTELFINNEYVPSSTGETLTIYNPSDDTLVSDTIQAASEADVDKAVAAAKAAFPAWKATSGEYRSAIMLKLADLIEKNAEQIAKLESIAMGQPIAVAKFAVKAGVACWRYYAGLTDKIPGETFPDNGDGLFRMVNYEPLGVCAGISAWNATQLFHGFKIAPAVAVGNTFIFKSSEKSPLGVLALGALVKDAGFPPGVINFVSGAGKVGALLASHMEISKISFTGSAPAGRLVQIAAAKSNLKHCTLELGGKSPSLIFDDAELENAVNHNSQGFLLNSGQVCSAGSRVLVQEGIAPKFIEALKDAFLKFNQAMGDPAAEQTFLGPLADKAQFDRVMSFLQDGKQQGIEMLTGGVRKGDKGRFVEPTILLNPDVKSRLYTDEIFGPVLAVKTFKTEDEAVQLANDTAYGLSSSIYTNDITRALRVASQLQAGTVSINSTHSLSPLTPIGGKKQSGYGREAGLAGLKAYLDMKTVHINMNMPRKD</sequence>
<comment type="similarity">
    <text evidence="1 6">Belongs to the aldehyde dehydrogenase family.</text>
</comment>
<evidence type="ECO:0000256" key="6">
    <source>
        <dbReference type="RuleBase" id="RU003345"/>
    </source>
</evidence>
<proteinExistence type="inferred from homology"/>
<dbReference type="InterPro" id="IPR016161">
    <property type="entry name" value="Ald_DH/histidinol_DH"/>
</dbReference>
<accession>A0AA38XLY4</accession>
<dbReference type="GO" id="GO:0004029">
    <property type="term" value="F:aldehyde dehydrogenase (NAD+) activity"/>
    <property type="evidence" value="ECO:0007669"/>
    <property type="project" value="UniProtKB-EC"/>
</dbReference>
<dbReference type="PROSITE" id="PS00687">
    <property type="entry name" value="ALDEHYDE_DEHYDR_GLU"/>
    <property type="match status" value="1"/>
</dbReference>
<dbReference type="AlphaFoldDB" id="A0AA38XLY4"/>
<evidence type="ECO:0000256" key="3">
    <source>
        <dbReference type="ARBA" id="ARBA00024226"/>
    </source>
</evidence>
<dbReference type="InterPro" id="IPR016160">
    <property type="entry name" value="Ald_DH_CS_CYS"/>
</dbReference>
<evidence type="ECO:0000313" key="8">
    <source>
        <dbReference type="EMBL" id="KAJ9615858.1"/>
    </source>
</evidence>
<dbReference type="Pfam" id="PF00171">
    <property type="entry name" value="Aldedh"/>
    <property type="match status" value="1"/>
</dbReference>
<comment type="catalytic activity">
    <reaction evidence="4">
        <text>an aldehyde + NAD(+) + H2O = a carboxylate + NADH + 2 H(+)</text>
        <dbReference type="Rhea" id="RHEA:16185"/>
        <dbReference type="ChEBI" id="CHEBI:15377"/>
        <dbReference type="ChEBI" id="CHEBI:15378"/>
        <dbReference type="ChEBI" id="CHEBI:17478"/>
        <dbReference type="ChEBI" id="CHEBI:29067"/>
        <dbReference type="ChEBI" id="CHEBI:57540"/>
        <dbReference type="ChEBI" id="CHEBI:57945"/>
        <dbReference type="EC" id="1.2.1.3"/>
    </reaction>
</comment>
<dbReference type="Proteomes" id="UP001172673">
    <property type="component" value="Unassembled WGS sequence"/>
</dbReference>
<dbReference type="SUPFAM" id="SSF53720">
    <property type="entry name" value="ALDH-like"/>
    <property type="match status" value="1"/>
</dbReference>
<dbReference type="FunFam" id="3.40.605.10:FF:000007">
    <property type="entry name" value="NAD/NADP-dependent betaine aldehyde dehydrogenase"/>
    <property type="match status" value="1"/>
</dbReference>
<evidence type="ECO:0000313" key="9">
    <source>
        <dbReference type="Proteomes" id="UP001172673"/>
    </source>
</evidence>
<evidence type="ECO:0000256" key="1">
    <source>
        <dbReference type="ARBA" id="ARBA00009986"/>
    </source>
</evidence>
<dbReference type="Gene3D" id="3.40.605.10">
    <property type="entry name" value="Aldehyde Dehydrogenase, Chain A, domain 1"/>
    <property type="match status" value="1"/>
</dbReference>
<feature type="active site" evidence="5">
    <location>
        <position position="250"/>
    </location>
</feature>
<evidence type="ECO:0000256" key="4">
    <source>
        <dbReference type="ARBA" id="ARBA00049194"/>
    </source>
</evidence>
<dbReference type="FunFam" id="3.40.309.10:FF:000012">
    <property type="entry name" value="Betaine aldehyde dehydrogenase"/>
    <property type="match status" value="1"/>
</dbReference>
<dbReference type="InterPro" id="IPR016163">
    <property type="entry name" value="Ald_DH_C"/>
</dbReference>
<dbReference type="Gene3D" id="3.40.309.10">
    <property type="entry name" value="Aldehyde Dehydrogenase, Chain A, domain 2"/>
    <property type="match status" value="1"/>
</dbReference>
<name>A0AA38XLY4_9EURO</name>
<keyword evidence="2 6" id="KW-0560">Oxidoreductase</keyword>
<protein>
    <recommendedName>
        <fullName evidence="3">aldehyde dehydrogenase (NAD(+))</fullName>
        <ecNumber evidence="3">1.2.1.3</ecNumber>
    </recommendedName>
</protein>
<keyword evidence="9" id="KW-1185">Reference proteome</keyword>
<organism evidence="8 9">
    <name type="scientific">Cladophialophora chaetospira</name>
    <dbReference type="NCBI Taxonomy" id="386627"/>
    <lineage>
        <taxon>Eukaryota</taxon>
        <taxon>Fungi</taxon>
        <taxon>Dikarya</taxon>
        <taxon>Ascomycota</taxon>
        <taxon>Pezizomycotina</taxon>
        <taxon>Eurotiomycetes</taxon>
        <taxon>Chaetothyriomycetidae</taxon>
        <taxon>Chaetothyriales</taxon>
        <taxon>Herpotrichiellaceae</taxon>
        <taxon>Cladophialophora</taxon>
    </lineage>
</organism>
<dbReference type="InterPro" id="IPR016162">
    <property type="entry name" value="Ald_DH_N"/>
</dbReference>
<evidence type="ECO:0000256" key="2">
    <source>
        <dbReference type="ARBA" id="ARBA00023002"/>
    </source>
</evidence>
<dbReference type="EMBL" id="JAPDRK010000002">
    <property type="protein sequence ID" value="KAJ9615858.1"/>
    <property type="molecule type" value="Genomic_DNA"/>
</dbReference>
<dbReference type="EC" id="1.2.1.3" evidence="3"/>
<evidence type="ECO:0000256" key="5">
    <source>
        <dbReference type="PROSITE-ProRule" id="PRU10007"/>
    </source>
</evidence>
<evidence type="ECO:0000259" key="7">
    <source>
        <dbReference type="Pfam" id="PF00171"/>
    </source>
</evidence>
<dbReference type="PROSITE" id="PS00070">
    <property type="entry name" value="ALDEHYDE_DEHYDR_CYS"/>
    <property type="match status" value="1"/>
</dbReference>
<dbReference type="PANTHER" id="PTHR11699">
    <property type="entry name" value="ALDEHYDE DEHYDROGENASE-RELATED"/>
    <property type="match status" value="1"/>
</dbReference>
<comment type="caution">
    <text evidence="8">The sequence shown here is derived from an EMBL/GenBank/DDBJ whole genome shotgun (WGS) entry which is preliminary data.</text>
</comment>